<dbReference type="PRINTS" id="PR00837">
    <property type="entry name" value="V5TPXLIKE"/>
</dbReference>
<dbReference type="Pfam" id="PF00188">
    <property type="entry name" value="CAP"/>
    <property type="match status" value="1"/>
</dbReference>
<accession>A0A016WC52</accession>
<evidence type="ECO:0000313" key="2">
    <source>
        <dbReference type="EMBL" id="EYC37210.1"/>
    </source>
</evidence>
<evidence type="ECO:0000313" key="3">
    <source>
        <dbReference type="Proteomes" id="UP000024635"/>
    </source>
</evidence>
<sequence length="227" mass="24721">MNLAATPAPPVVPTTTTLGPIYSIMCPGNPGLMTDVVRANILQMHNWRRSQLAFGKIKNGKNDYNLPPASNMYKMIIHFIKNYDCNLEKNALAFASRCTMTSSPPASRPDQGQNVHVGPLTTDYLLTGQNAVKAWWSQIFKNGLNQKMLFTTNLRDKPAAPTAFTQMGWATSVKLGCAIVQCPSNMFTVCRYSAAGNIVNQQIYIPGTPCAACPWSCIATEGLCATP</sequence>
<dbReference type="SUPFAM" id="SSF55797">
    <property type="entry name" value="PR-1-like"/>
    <property type="match status" value="1"/>
</dbReference>
<comment type="caution">
    <text evidence="2">The sequence shown here is derived from an EMBL/GenBank/DDBJ whole genome shotgun (WGS) entry which is preliminary data.</text>
</comment>
<dbReference type="STRING" id="53326.A0A016WC52"/>
<dbReference type="EMBL" id="JARK01000415">
    <property type="protein sequence ID" value="EYC37210.1"/>
    <property type="molecule type" value="Genomic_DNA"/>
</dbReference>
<keyword evidence="3" id="KW-1185">Reference proteome</keyword>
<name>A0A016WC52_9BILA</name>
<dbReference type="Gene3D" id="3.40.33.10">
    <property type="entry name" value="CAP"/>
    <property type="match status" value="1"/>
</dbReference>
<feature type="domain" description="SCP" evidence="1">
    <location>
        <begin position="36"/>
        <end position="200"/>
    </location>
</feature>
<dbReference type="InterPro" id="IPR035940">
    <property type="entry name" value="CAP_sf"/>
</dbReference>
<dbReference type="SMART" id="SM00198">
    <property type="entry name" value="SCP"/>
    <property type="match status" value="1"/>
</dbReference>
<dbReference type="CDD" id="cd05380">
    <property type="entry name" value="CAP_euk"/>
    <property type="match status" value="1"/>
</dbReference>
<proteinExistence type="predicted"/>
<evidence type="ECO:0000259" key="1">
    <source>
        <dbReference type="SMART" id="SM00198"/>
    </source>
</evidence>
<dbReference type="InterPro" id="IPR014044">
    <property type="entry name" value="CAP_dom"/>
</dbReference>
<dbReference type="OrthoDB" id="5874910at2759"/>
<dbReference type="AlphaFoldDB" id="A0A016WC52"/>
<protein>
    <recommendedName>
        <fullName evidence="1">SCP domain-containing protein</fullName>
    </recommendedName>
</protein>
<gene>
    <name evidence="2" type="primary">Acey_s0815.g2498</name>
    <name evidence="2" type="synonym">ASP-s0815.g2498</name>
    <name evidence="2" type="ORF">Y032_0815g2498</name>
</gene>
<dbReference type="InterPro" id="IPR001283">
    <property type="entry name" value="CRISP-related"/>
</dbReference>
<dbReference type="PANTHER" id="PTHR10334">
    <property type="entry name" value="CYSTEINE-RICH SECRETORY PROTEIN-RELATED"/>
    <property type="match status" value="1"/>
</dbReference>
<dbReference type="Proteomes" id="UP000024635">
    <property type="component" value="Unassembled WGS sequence"/>
</dbReference>
<reference evidence="3" key="1">
    <citation type="journal article" date="2015" name="Nat. Genet.">
        <title>The genome and transcriptome of the zoonotic hookworm Ancylostoma ceylanicum identify infection-specific gene families.</title>
        <authorList>
            <person name="Schwarz E.M."/>
            <person name="Hu Y."/>
            <person name="Antoshechkin I."/>
            <person name="Miller M.M."/>
            <person name="Sternberg P.W."/>
            <person name="Aroian R.V."/>
        </authorList>
    </citation>
    <scope>NUCLEOTIDE SEQUENCE</scope>
    <source>
        <strain evidence="3">HY135</strain>
    </source>
</reference>
<organism evidence="2 3">
    <name type="scientific">Ancylostoma ceylanicum</name>
    <dbReference type="NCBI Taxonomy" id="53326"/>
    <lineage>
        <taxon>Eukaryota</taxon>
        <taxon>Metazoa</taxon>
        <taxon>Ecdysozoa</taxon>
        <taxon>Nematoda</taxon>
        <taxon>Chromadorea</taxon>
        <taxon>Rhabditida</taxon>
        <taxon>Rhabditina</taxon>
        <taxon>Rhabditomorpha</taxon>
        <taxon>Strongyloidea</taxon>
        <taxon>Ancylostomatidae</taxon>
        <taxon>Ancylostomatinae</taxon>
        <taxon>Ancylostoma</taxon>
    </lineage>
</organism>